<dbReference type="RefSeq" id="WP_086963964.1">
    <property type="nucleotide sequence ID" value="NZ_CP021376.1"/>
</dbReference>
<dbReference type="EMBL" id="CP021376">
    <property type="protein sequence ID" value="ART80095.1"/>
    <property type="molecule type" value="Genomic_DNA"/>
</dbReference>
<accession>A0A1Y0CZ48</accession>
<proteinExistence type="predicted"/>
<keyword evidence="1" id="KW-0472">Membrane</keyword>
<name>A0A1Y0CZ48_9GAMM</name>
<dbReference type="OrthoDB" id="5600241at2"/>
<keyword evidence="1" id="KW-1133">Transmembrane helix</keyword>
<evidence type="ECO:0000256" key="1">
    <source>
        <dbReference type="SAM" id="Phobius"/>
    </source>
</evidence>
<evidence type="ECO:0008006" key="4">
    <source>
        <dbReference type="Google" id="ProtNLM"/>
    </source>
</evidence>
<protein>
    <recommendedName>
        <fullName evidence="4">Toxin CptA</fullName>
    </recommendedName>
</protein>
<dbReference type="Proteomes" id="UP000243793">
    <property type="component" value="Chromosome"/>
</dbReference>
<evidence type="ECO:0000313" key="3">
    <source>
        <dbReference type="Proteomes" id="UP000243793"/>
    </source>
</evidence>
<sequence length="132" mass="15169">MSVTRFEINASASRFHAYYLLTAASLWWLPAYFLLRGDILPWFTPVWLLVCGGLVYRSRSYVLRGEYNQGQLLINGQQGRLSHHSRVGPGFLLLMLDEQRLPCAWLFQDAVSDGVYRRLAQLILQAAPEKRP</sequence>
<dbReference type="KEGG" id="ocm:CBP12_08005"/>
<dbReference type="InterPro" id="IPR009883">
    <property type="entry name" value="YgfX"/>
</dbReference>
<reference evidence="3" key="1">
    <citation type="submission" date="2017-05" db="EMBL/GenBank/DDBJ databases">
        <authorList>
            <person name="Sung H."/>
        </authorList>
    </citation>
    <scope>NUCLEOTIDE SEQUENCE [LARGE SCALE GENOMIC DNA]</scope>
    <source>
        <strain evidence="3">AMac2203</strain>
    </source>
</reference>
<keyword evidence="1" id="KW-0812">Transmembrane</keyword>
<dbReference type="AlphaFoldDB" id="A0A1Y0CZ48"/>
<evidence type="ECO:0000313" key="2">
    <source>
        <dbReference type="EMBL" id="ART80095.1"/>
    </source>
</evidence>
<gene>
    <name evidence="2" type="ORF">CBP12_08005</name>
</gene>
<dbReference type="Pfam" id="PF07254">
    <property type="entry name" value="Cpta_toxin"/>
    <property type="match status" value="1"/>
</dbReference>
<feature type="transmembrane region" description="Helical" evidence="1">
    <location>
        <begin position="15"/>
        <end position="33"/>
    </location>
</feature>
<organism evidence="2 3">
    <name type="scientific">Oceanisphaera avium</name>
    <dbReference type="NCBI Taxonomy" id="1903694"/>
    <lineage>
        <taxon>Bacteria</taxon>
        <taxon>Pseudomonadati</taxon>
        <taxon>Pseudomonadota</taxon>
        <taxon>Gammaproteobacteria</taxon>
        <taxon>Aeromonadales</taxon>
        <taxon>Aeromonadaceae</taxon>
        <taxon>Oceanisphaera</taxon>
    </lineage>
</organism>
<keyword evidence="3" id="KW-1185">Reference proteome</keyword>
<feature type="transmembrane region" description="Helical" evidence="1">
    <location>
        <begin position="39"/>
        <end position="56"/>
    </location>
</feature>